<keyword evidence="2" id="KW-0032">Aminotransferase</keyword>
<name>A0A370DJP7_9GAMM</name>
<protein>
    <submittedName>
        <fullName evidence="5">Succinyldiaminopimelate transaminase</fullName>
    </submittedName>
</protein>
<dbReference type="AlphaFoldDB" id="A0A370DJP7"/>
<accession>A0A370DJP7</accession>
<dbReference type="CDD" id="cd00609">
    <property type="entry name" value="AAT_like"/>
    <property type="match status" value="1"/>
</dbReference>
<keyword evidence="6" id="KW-1185">Reference proteome</keyword>
<dbReference type="Pfam" id="PF00155">
    <property type="entry name" value="Aminotran_1_2"/>
    <property type="match status" value="1"/>
</dbReference>
<dbReference type="Gene3D" id="3.40.640.10">
    <property type="entry name" value="Type I PLP-dependent aspartate aminotransferase-like (Major domain)"/>
    <property type="match status" value="1"/>
</dbReference>
<sequence>MNPDLNHLHPYPFEKLAKLKAGISPNNELAHIALSIGEPKHEPPAFVLEELVNSLSKIANYPLTKGTPELRQSIANWLTHRFKLPADSLDIEKNILPVNGTREALFAFAQAMIKRGDNALVCMPNPFYQIYEGAAILAGAEPYFYNTTADTNYLPDFEAIEDTTWQRCQLIYICTPGNPTGSVISKQQMQWLINKAEEFDFIIASDECYSEIYFDDEKPPCGLLEAAAEMGNTDYKRCVVFHSLSKRSNLPGLRSGFVAGDADIMQAFLKYRTYHGCAMSGHHQYASICAWDDEQHVIDSRAIYREKFKTVLEIISPVMDVKLPDAGFYLWPRTPIADTDFAQQLFAEKNITVLPGQYLSRTANNINPGENHIRMALVATLEETTEAAHRIKHFLETR</sequence>
<dbReference type="NCBIfam" id="TIGR03538">
    <property type="entry name" value="DapC_gpp"/>
    <property type="match status" value="1"/>
</dbReference>
<evidence type="ECO:0000256" key="3">
    <source>
        <dbReference type="ARBA" id="ARBA00022679"/>
    </source>
</evidence>
<dbReference type="Gene3D" id="3.90.1150.10">
    <property type="entry name" value="Aspartate Aminotransferase, domain 1"/>
    <property type="match status" value="1"/>
</dbReference>
<dbReference type="InterPro" id="IPR015421">
    <property type="entry name" value="PyrdxlP-dep_Trfase_major"/>
</dbReference>
<dbReference type="GO" id="GO:0009016">
    <property type="term" value="F:succinyldiaminopimelate transaminase activity"/>
    <property type="evidence" value="ECO:0007669"/>
    <property type="project" value="InterPro"/>
</dbReference>
<comment type="cofactor">
    <cofactor evidence="1">
        <name>pyridoxal 5'-phosphate</name>
        <dbReference type="ChEBI" id="CHEBI:597326"/>
    </cofactor>
</comment>
<dbReference type="GO" id="GO:0030170">
    <property type="term" value="F:pyridoxal phosphate binding"/>
    <property type="evidence" value="ECO:0007669"/>
    <property type="project" value="InterPro"/>
</dbReference>
<reference evidence="5 6" key="1">
    <citation type="journal article" date="2018" name="ISME J.">
        <title>Endosymbiont genomes yield clues of tubeworm success.</title>
        <authorList>
            <person name="Li Y."/>
            <person name="Liles M.R."/>
            <person name="Halanych K.M."/>
        </authorList>
    </citation>
    <scope>NUCLEOTIDE SEQUENCE [LARGE SCALE GENOMIC DNA]</scope>
    <source>
        <strain evidence="5">A1464</strain>
    </source>
</reference>
<keyword evidence="3" id="KW-0808">Transferase</keyword>
<gene>
    <name evidence="5" type="primary">dapC</name>
    <name evidence="5" type="ORF">DIZ80_04870</name>
</gene>
<dbReference type="PANTHER" id="PTHR42832:SF3">
    <property type="entry name" value="L-GLUTAMINE--4-(METHYLSULFANYL)-2-OXOBUTANOATE AMINOTRANSFERASE"/>
    <property type="match status" value="1"/>
</dbReference>
<dbReference type="InterPro" id="IPR004839">
    <property type="entry name" value="Aminotransferase_I/II_large"/>
</dbReference>
<dbReference type="GO" id="GO:0009089">
    <property type="term" value="P:lysine biosynthetic process via diaminopimelate"/>
    <property type="evidence" value="ECO:0007669"/>
    <property type="project" value="InterPro"/>
</dbReference>
<organism evidence="5 6">
    <name type="scientific">endosymbiont of Galathealinum brachiosum</name>
    <dbReference type="NCBI Taxonomy" id="2200906"/>
    <lineage>
        <taxon>Bacteria</taxon>
        <taxon>Pseudomonadati</taxon>
        <taxon>Pseudomonadota</taxon>
        <taxon>Gammaproteobacteria</taxon>
        <taxon>sulfur-oxidizing symbionts</taxon>
    </lineage>
</organism>
<evidence type="ECO:0000313" key="5">
    <source>
        <dbReference type="EMBL" id="RDH84800.1"/>
    </source>
</evidence>
<dbReference type="InterPro" id="IPR015422">
    <property type="entry name" value="PyrdxlP-dep_Trfase_small"/>
</dbReference>
<dbReference type="InterPro" id="IPR050881">
    <property type="entry name" value="LL-DAP_aminotransferase"/>
</dbReference>
<evidence type="ECO:0000256" key="2">
    <source>
        <dbReference type="ARBA" id="ARBA00022576"/>
    </source>
</evidence>
<dbReference type="Proteomes" id="UP000254266">
    <property type="component" value="Unassembled WGS sequence"/>
</dbReference>
<dbReference type="InterPro" id="IPR019878">
    <property type="entry name" value="DapC_beta/gammaproteobac"/>
</dbReference>
<dbReference type="EMBL" id="QFXC01000007">
    <property type="protein sequence ID" value="RDH84800.1"/>
    <property type="molecule type" value="Genomic_DNA"/>
</dbReference>
<dbReference type="PANTHER" id="PTHR42832">
    <property type="entry name" value="AMINO ACID AMINOTRANSFERASE"/>
    <property type="match status" value="1"/>
</dbReference>
<proteinExistence type="predicted"/>
<evidence type="ECO:0000259" key="4">
    <source>
        <dbReference type="Pfam" id="PF00155"/>
    </source>
</evidence>
<comment type="caution">
    <text evidence="5">The sequence shown here is derived from an EMBL/GenBank/DDBJ whole genome shotgun (WGS) entry which is preliminary data.</text>
</comment>
<dbReference type="SUPFAM" id="SSF53383">
    <property type="entry name" value="PLP-dependent transferases"/>
    <property type="match status" value="1"/>
</dbReference>
<feature type="domain" description="Aminotransferase class I/classII large" evidence="4">
    <location>
        <begin position="32"/>
        <end position="391"/>
    </location>
</feature>
<evidence type="ECO:0000256" key="1">
    <source>
        <dbReference type="ARBA" id="ARBA00001933"/>
    </source>
</evidence>
<evidence type="ECO:0000313" key="6">
    <source>
        <dbReference type="Proteomes" id="UP000254266"/>
    </source>
</evidence>
<dbReference type="InterPro" id="IPR015424">
    <property type="entry name" value="PyrdxlP-dep_Trfase"/>
</dbReference>